<comment type="caution">
    <text evidence="10">The sequence shown here is derived from an EMBL/GenBank/DDBJ whole genome shotgun (WGS) entry which is preliminary data.</text>
</comment>
<evidence type="ECO:0000256" key="4">
    <source>
        <dbReference type="ARBA" id="ARBA00022692"/>
    </source>
</evidence>
<evidence type="ECO:0000256" key="1">
    <source>
        <dbReference type="ARBA" id="ARBA00004651"/>
    </source>
</evidence>
<feature type="transmembrane region" description="Helical" evidence="7">
    <location>
        <begin position="142"/>
        <end position="160"/>
    </location>
</feature>
<keyword evidence="4 7" id="KW-0812">Transmembrane</keyword>
<feature type="transmembrane region" description="Helical" evidence="7">
    <location>
        <begin position="104"/>
        <end position="130"/>
    </location>
</feature>
<dbReference type="InterPro" id="IPR000515">
    <property type="entry name" value="MetI-like"/>
</dbReference>
<dbReference type="Gene3D" id="1.10.3720.10">
    <property type="entry name" value="MetI-like"/>
    <property type="match status" value="1"/>
</dbReference>
<dbReference type="InterPro" id="IPR035906">
    <property type="entry name" value="MetI-like_sf"/>
</dbReference>
<keyword evidence="5 7" id="KW-1133">Transmembrane helix</keyword>
<dbReference type="PANTHER" id="PTHR43386:SF6">
    <property type="entry name" value="ABC TRANSPORTER PERMEASE PROTEIN"/>
    <property type="match status" value="1"/>
</dbReference>
<dbReference type="PROSITE" id="PS50928">
    <property type="entry name" value="ABC_TM1"/>
    <property type="match status" value="1"/>
</dbReference>
<gene>
    <name evidence="10" type="ORF">GCM10009810_21720</name>
</gene>
<feature type="compositionally biased region" description="Polar residues" evidence="8">
    <location>
        <begin position="10"/>
        <end position="22"/>
    </location>
</feature>
<dbReference type="Pfam" id="PF12911">
    <property type="entry name" value="OppC_N"/>
    <property type="match status" value="1"/>
</dbReference>
<evidence type="ECO:0000313" key="11">
    <source>
        <dbReference type="Proteomes" id="UP001501475"/>
    </source>
</evidence>
<evidence type="ECO:0000259" key="9">
    <source>
        <dbReference type="PROSITE" id="PS50928"/>
    </source>
</evidence>
<feature type="transmembrane region" description="Helical" evidence="7">
    <location>
        <begin position="166"/>
        <end position="186"/>
    </location>
</feature>
<evidence type="ECO:0000256" key="8">
    <source>
        <dbReference type="SAM" id="MobiDB-lite"/>
    </source>
</evidence>
<feature type="domain" description="ABC transmembrane type-1" evidence="9">
    <location>
        <begin position="100"/>
        <end position="297"/>
    </location>
</feature>
<dbReference type="InterPro" id="IPR025966">
    <property type="entry name" value="OppC_N"/>
</dbReference>
<evidence type="ECO:0000256" key="6">
    <source>
        <dbReference type="ARBA" id="ARBA00023136"/>
    </source>
</evidence>
<dbReference type="EMBL" id="BAAAPN010000049">
    <property type="protein sequence ID" value="GAA1762000.1"/>
    <property type="molecule type" value="Genomic_DNA"/>
</dbReference>
<dbReference type="PANTHER" id="PTHR43386">
    <property type="entry name" value="OLIGOPEPTIDE TRANSPORT SYSTEM PERMEASE PROTEIN APPC"/>
    <property type="match status" value="1"/>
</dbReference>
<keyword evidence="11" id="KW-1185">Reference proteome</keyword>
<proteinExistence type="inferred from homology"/>
<dbReference type="SUPFAM" id="SSF161098">
    <property type="entry name" value="MetI-like"/>
    <property type="match status" value="1"/>
</dbReference>
<dbReference type="RefSeq" id="WP_324385632.1">
    <property type="nucleotide sequence ID" value="NZ_BAAAPN010000049.1"/>
</dbReference>
<feature type="transmembrane region" description="Helical" evidence="7">
    <location>
        <begin position="247"/>
        <end position="264"/>
    </location>
</feature>
<feature type="transmembrane region" description="Helical" evidence="7">
    <location>
        <begin position="276"/>
        <end position="296"/>
    </location>
</feature>
<keyword evidence="6 7" id="KW-0472">Membrane</keyword>
<feature type="region of interest" description="Disordered" evidence="8">
    <location>
        <begin position="1"/>
        <end position="22"/>
    </location>
</feature>
<dbReference type="CDD" id="cd06261">
    <property type="entry name" value="TM_PBP2"/>
    <property type="match status" value="1"/>
</dbReference>
<evidence type="ECO:0000313" key="10">
    <source>
        <dbReference type="EMBL" id="GAA1762000.1"/>
    </source>
</evidence>
<name>A0ABN2KRC3_9MICO</name>
<comment type="similarity">
    <text evidence="7">Belongs to the binding-protein-dependent transport system permease family.</text>
</comment>
<dbReference type="InterPro" id="IPR050366">
    <property type="entry name" value="BP-dependent_transpt_permease"/>
</dbReference>
<evidence type="ECO:0000256" key="2">
    <source>
        <dbReference type="ARBA" id="ARBA00022448"/>
    </source>
</evidence>
<sequence>MTEATLAADAQTTSPDDQSVGEAQSLSQEAWKELRRNPLFVISLILITIFVVMAIFPQLFTRINPNDGVLAKSLTPPSSDQWFGRDLQGYDVYARTIYGARASILVGLFATFFTSLLGVAIGTVAAYYGGWLDSIVMRITDVFFAIPFLLGGILFMSTFPNTANSSYASIVGKVVLALSVLGWPGIARLMRGAVLQVKPNEYVLAAKALGASPWRIIRSHILPNAMAPVMVVSMINLGAYIGAEATLSFLGIGLVAPAVSWGVAISDSLPYIRQAWWFLVFPSIFLSLTVLAFIMLGDAIRDAFDPKGR</sequence>
<organism evidence="10 11">
    <name type="scientific">Nostocoides vanveenii</name>
    <dbReference type="NCBI Taxonomy" id="330835"/>
    <lineage>
        <taxon>Bacteria</taxon>
        <taxon>Bacillati</taxon>
        <taxon>Actinomycetota</taxon>
        <taxon>Actinomycetes</taxon>
        <taxon>Micrococcales</taxon>
        <taxon>Intrasporangiaceae</taxon>
        <taxon>Nostocoides</taxon>
    </lineage>
</organism>
<accession>A0ABN2KRC3</accession>
<keyword evidence="2 7" id="KW-0813">Transport</keyword>
<dbReference type="Pfam" id="PF00528">
    <property type="entry name" value="BPD_transp_1"/>
    <property type="match status" value="1"/>
</dbReference>
<reference evidence="10 11" key="1">
    <citation type="journal article" date="2019" name="Int. J. Syst. Evol. Microbiol.">
        <title>The Global Catalogue of Microorganisms (GCM) 10K type strain sequencing project: providing services to taxonomists for standard genome sequencing and annotation.</title>
        <authorList>
            <consortium name="The Broad Institute Genomics Platform"/>
            <consortium name="The Broad Institute Genome Sequencing Center for Infectious Disease"/>
            <person name="Wu L."/>
            <person name="Ma J."/>
        </authorList>
    </citation>
    <scope>NUCLEOTIDE SEQUENCE [LARGE SCALE GENOMIC DNA]</scope>
    <source>
        <strain evidence="10 11">JCM 15591</strain>
    </source>
</reference>
<protein>
    <submittedName>
        <fullName evidence="10">ABC transporter permease</fullName>
    </submittedName>
</protein>
<feature type="transmembrane region" description="Helical" evidence="7">
    <location>
        <begin position="39"/>
        <end position="60"/>
    </location>
</feature>
<evidence type="ECO:0000256" key="7">
    <source>
        <dbReference type="RuleBase" id="RU363032"/>
    </source>
</evidence>
<keyword evidence="3" id="KW-1003">Cell membrane</keyword>
<evidence type="ECO:0000256" key="5">
    <source>
        <dbReference type="ARBA" id="ARBA00022989"/>
    </source>
</evidence>
<comment type="subcellular location">
    <subcellularLocation>
        <location evidence="1 7">Cell membrane</location>
        <topology evidence="1 7">Multi-pass membrane protein</topology>
    </subcellularLocation>
</comment>
<evidence type="ECO:0000256" key="3">
    <source>
        <dbReference type="ARBA" id="ARBA00022475"/>
    </source>
</evidence>
<dbReference type="Proteomes" id="UP001501475">
    <property type="component" value="Unassembled WGS sequence"/>
</dbReference>